<keyword evidence="1" id="KW-0812">Transmembrane</keyword>
<keyword evidence="1" id="KW-0472">Membrane</keyword>
<protein>
    <submittedName>
        <fullName evidence="2">Uncharacterized protein</fullName>
    </submittedName>
</protein>
<keyword evidence="3" id="KW-1185">Reference proteome</keyword>
<dbReference type="Proteomes" id="UP000324611">
    <property type="component" value="Unassembled WGS sequence"/>
</dbReference>
<name>A0A5B2VID7_9BACT</name>
<evidence type="ECO:0000313" key="3">
    <source>
        <dbReference type="Proteomes" id="UP000324611"/>
    </source>
</evidence>
<organism evidence="2 3">
    <name type="scientific">Chitinophaga agrisoli</name>
    <dbReference type="NCBI Taxonomy" id="2607653"/>
    <lineage>
        <taxon>Bacteria</taxon>
        <taxon>Pseudomonadati</taxon>
        <taxon>Bacteroidota</taxon>
        <taxon>Chitinophagia</taxon>
        <taxon>Chitinophagales</taxon>
        <taxon>Chitinophagaceae</taxon>
        <taxon>Chitinophaga</taxon>
    </lineage>
</organism>
<feature type="transmembrane region" description="Helical" evidence="1">
    <location>
        <begin position="6"/>
        <end position="30"/>
    </location>
</feature>
<evidence type="ECO:0000256" key="1">
    <source>
        <dbReference type="SAM" id="Phobius"/>
    </source>
</evidence>
<feature type="transmembrane region" description="Helical" evidence="1">
    <location>
        <begin position="99"/>
        <end position="119"/>
    </location>
</feature>
<dbReference type="RefSeq" id="WP_149840522.1">
    <property type="nucleotide sequence ID" value="NZ_VUOC01000004.1"/>
</dbReference>
<evidence type="ECO:0000313" key="2">
    <source>
        <dbReference type="EMBL" id="KAA2239343.1"/>
    </source>
</evidence>
<sequence length="120" mass="13154">MFETLSITILLWAQGAYFAISGIWPVLHYASFEKVTGPKTDVWLVKTVGALLWLIGMLLIVAAIRGETGSSTIIAAMGSAVILLLVDVIYVVRQVIRPIYLADGVAEFTLLALWSIWLFA</sequence>
<feature type="transmembrane region" description="Helical" evidence="1">
    <location>
        <begin position="42"/>
        <end position="64"/>
    </location>
</feature>
<dbReference type="AlphaFoldDB" id="A0A5B2VID7"/>
<proteinExistence type="predicted"/>
<gene>
    <name evidence="2" type="ORF">F0L74_24370</name>
</gene>
<keyword evidence="1" id="KW-1133">Transmembrane helix</keyword>
<reference evidence="2 3" key="2">
    <citation type="submission" date="2019-09" db="EMBL/GenBank/DDBJ databases">
        <authorList>
            <person name="Jin C."/>
        </authorList>
    </citation>
    <scope>NUCLEOTIDE SEQUENCE [LARGE SCALE GENOMIC DNA]</scope>
    <source>
        <strain evidence="2 3">BN140078</strain>
    </source>
</reference>
<dbReference type="EMBL" id="VUOC01000004">
    <property type="protein sequence ID" value="KAA2239343.1"/>
    <property type="molecule type" value="Genomic_DNA"/>
</dbReference>
<reference evidence="2 3" key="1">
    <citation type="submission" date="2019-09" db="EMBL/GenBank/DDBJ databases">
        <title>Chitinophaga ginsengihumi sp. nov., isolated from soil of ginseng rhizosphere.</title>
        <authorList>
            <person name="Lee J."/>
        </authorList>
    </citation>
    <scope>NUCLEOTIDE SEQUENCE [LARGE SCALE GENOMIC DNA]</scope>
    <source>
        <strain evidence="2 3">BN140078</strain>
    </source>
</reference>
<accession>A0A5B2VID7</accession>
<comment type="caution">
    <text evidence="2">The sequence shown here is derived from an EMBL/GenBank/DDBJ whole genome shotgun (WGS) entry which is preliminary data.</text>
</comment>
<feature type="transmembrane region" description="Helical" evidence="1">
    <location>
        <begin position="70"/>
        <end position="92"/>
    </location>
</feature>